<evidence type="ECO:0000256" key="2">
    <source>
        <dbReference type="SAM" id="SignalP"/>
    </source>
</evidence>
<keyword evidence="4" id="KW-1185">Reference proteome</keyword>
<sequence length="92" mass="10258">MKTLIPITLAFLSVALAAPVQPEDTKRSEAQSPDILYNNQAGWGKRSEAQSPDILYNNQAGWGKRDEGKRSEAQSPDILYNNQAGWGKRRKD</sequence>
<feature type="compositionally biased region" description="Basic and acidic residues" evidence="1">
    <location>
        <begin position="63"/>
        <end position="72"/>
    </location>
</feature>
<dbReference type="AlphaFoldDB" id="A0A8H4KFD6"/>
<proteinExistence type="predicted"/>
<dbReference type="Proteomes" id="UP000605986">
    <property type="component" value="Unassembled WGS sequence"/>
</dbReference>
<feature type="chain" id="PRO_5034134181" description="Mating factor alpha" evidence="2">
    <location>
        <begin position="18"/>
        <end position="92"/>
    </location>
</feature>
<gene>
    <name evidence="3" type="ORF">F53441_7361</name>
</gene>
<protein>
    <recommendedName>
        <fullName evidence="5">Mating factor alpha</fullName>
    </recommendedName>
</protein>
<feature type="signal peptide" evidence="2">
    <location>
        <begin position="1"/>
        <end position="17"/>
    </location>
</feature>
<comment type="caution">
    <text evidence="3">The sequence shown here is derived from an EMBL/GenBank/DDBJ whole genome shotgun (WGS) entry which is preliminary data.</text>
</comment>
<dbReference type="OrthoDB" id="5002208at2759"/>
<evidence type="ECO:0000313" key="3">
    <source>
        <dbReference type="EMBL" id="KAF4449382.1"/>
    </source>
</evidence>
<reference evidence="3" key="1">
    <citation type="submission" date="2020-01" db="EMBL/GenBank/DDBJ databases">
        <title>Identification and distribution of gene clusters putatively required for synthesis of sphingolipid metabolism inhibitors in phylogenetically diverse species of the filamentous fungus Fusarium.</title>
        <authorList>
            <person name="Kim H.-S."/>
            <person name="Busman M."/>
            <person name="Brown D.W."/>
            <person name="Divon H."/>
            <person name="Uhlig S."/>
            <person name="Proctor R.H."/>
        </authorList>
    </citation>
    <scope>NUCLEOTIDE SEQUENCE</scope>
    <source>
        <strain evidence="3">NRRL 53441</strain>
    </source>
</reference>
<organism evidence="3 4">
    <name type="scientific">Fusarium austroafricanum</name>
    <dbReference type="NCBI Taxonomy" id="2364996"/>
    <lineage>
        <taxon>Eukaryota</taxon>
        <taxon>Fungi</taxon>
        <taxon>Dikarya</taxon>
        <taxon>Ascomycota</taxon>
        <taxon>Pezizomycotina</taxon>
        <taxon>Sordariomycetes</taxon>
        <taxon>Hypocreomycetidae</taxon>
        <taxon>Hypocreales</taxon>
        <taxon>Nectriaceae</taxon>
        <taxon>Fusarium</taxon>
        <taxon>Fusarium concolor species complex</taxon>
    </lineage>
</organism>
<keyword evidence="2" id="KW-0732">Signal</keyword>
<dbReference type="EMBL" id="JAADJG010000289">
    <property type="protein sequence ID" value="KAF4449382.1"/>
    <property type="molecule type" value="Genomic_DNA"/>
</dbReference>
<name>A0A8H4KFD6_9HYPO</name>
<evidence type="ECO:0008006" key="5">
    <source>
        <dbReference type="Google" id="ProtNLM"/>
    </source>
</evidence>
<evidence type="ECO:0000313" key="4">
    <source>
        <dbReference type="Proteomes" id="UP000605986"/>
    </source>
</evidence>
<feature type="region of interest" description="Disordered" evidence="1">
    <location>
        <begin position="20"/>
        <end position="92"/>
    </location>
</feature>
<evidence type="ECO:0000256" key="1">
    <source>
        <dbReference type="SAM" id="MobiDB-lite"/>
    </source>
</evidence>
<accession>A0A8H4KFD6</accession>